<dbReference type="SUPFAM" id="SSF56112">
    <property type="entry name" value="Protein kinase-like (PK-like)"/>
    <property type="match status" value="1"/>
</dbReference>
<evidence type="ECO:0000313" key="6">
    <source>
        <dbReference type="Proteomes" id="UP000243015"/>
    </source>
</evidence>
<dbReference type="InterPro" id="IPR036291">
    <property type="entry name" value="NAD(P)-bd_dom_sf"/>
</dbReference>
<protein>
    <submittedName>
        <fullName evidence="5">CMGC/SRPK protein kinase</fullName>
    </submittedName>
</protein>
<dbReference type="InterPro" id="IPR051609">
    <property type="entry name" value="NmrA/Isoflavone_reductase-like"/>
</dbReference>
<dbReference type="SMART" id="SM00220">
    <property type="entry name" value="S_TKc"/>
    <property type="match status" value="1"/>
</dbReference>
<evidence type="ECO:0000256" key="3">
    <source>
        <dbReference type="PROSITE-ProRule" id="PRU10141"/>
    </source>
</evidence>
<evidence type="ECO:0000259" key="4">
    <source>
        <dbReference type="PROSITE" id="PS50011"/>
    </source>
</evidence>
<dbReference type="PANTHER" id="PTHR47706:SF7">
    <property type="entry name" value="CIPA-LIKE, PUTATIVE (AFU_ORTHOLOGUE AFUA_1G01630)-RELATED"/>
    <property type="match status" value="1"/>
</dbReference>
<evidence type="ECO:0000256" key="1">
    <source>
        <dbReference type="ARBA" id="ARBA00022857"/>
    </source>
</evidence>
<dbReference type="GO" id="GO:0016491">
    <property type="term" value="F:oxidoreductase activity"/>
    <property type="evidence" value="ECO:0007669"/>
    <property type="project" value="UniProtKB-KW"/>
</dbReference>
<dbReference type="VEuPathDB" id="FungiDB:TERG_04415"/>
<gene>
    <name evidence="5" type="ORF">A7C99_2181</name>
</gene>
<dbReference type="EMBL" id="LHPM01000012">
    <property type="protein sequence ID" value="OAL66787.1"/>
    <property type="molecule type" value="Genomic_DNA"/>
</dbReference>
<dbReference type="PANTHER" id="PTHR47706">
    <property type="entry name" value="NMRA-LIKE FAMILY PROTEIN"/>
    <property type="match status" value="1"/>
</dbReference>
<dbReference type="Gene3D" id="3.30.200.20">
    <property type="entry name" value="Phosphorylase Kinase, domain 1"/>
    <property type="match status" value="1"/>
</dbReference>
<feature type="binding site" evidence="3">
    <location>
        <position position="393"/>
    </location>
    <ligand>
        <name>ATP</name>
        <dbReference type="ChEBI" id="CHEBI:30616"/>
    </ligand>
</feature>
<dbReference type="PROSITE" id="PS50011">
    <property type="entry name" value="PROTEIN_KINASE_DOM"/>
    <property type="match status" value="1"/>
</dbReference>
<dbReference type="Gene3D" id="1.10.510.10">
    <property type="entry name" value="Transferase(Phosphotransferase) domain 1"/>
    <property type="match status" value="1"/>
</dbReference>
<dbReference type="Proteomes" id="UP000243015">
    <property type="component" value="Unassembled WGS sequence"/>
</dbReference>
<dbReference type="Gene3D" id="3.40.50.720">
    <property type="entry name" value="NAD(P)-binding Rossmann-like Domain"/>
    <property type="match status" value="1"/>
</dbReference>
<dbReference type="InterPro" id="IPR000719">
    <property type="entry name" value="Prot_kinase_dom"/>
</dbReference>
<comment type="caution">
    <text evidence="5">The sequence shown here is derived from an EMBL/GenBank/DDBJ whole genome shotgun (WGS) entry which is preliminary data.</text>
</comment>
<dbReference type="GO" id="GO:0004672">
    <property type="term" value="F:protein kinase activity"/>
    <property type="evidence" value="ECO:0007669"/>
    <property type="project" value="InterPro"/>
</dbReference>
<dbReference type="Pfam" id="PF00069">
    <property type="entry name" value="Pkinase"/>
    <property type="match status" value="1"/>
</dbReference>
<evidence type="ECO:0000313" key="5">
    <source>
        <dbReference type="EMBL" id="OAL66787.1"/>
    </source>
</evidence>
<sequence>MSYLKKVAIVGATGTIGQYIIREILKAQKHEVTAITRSASTTVMPEGVNVAKVDYDNQSTLVSALRGQDVLIITMAASAPKDIHIKLVEAAAEADVPYIIPNGWGLDATHPVSDDAFIGPPQRAVYKRIEELGKSAWINFVSGFWYQFSLVGGPNAFGFDIENRSVTFFDDGTARINTSTWDQTGRAVANFLSLKEKPENGEDERLTISGFRNKNVFFSSFLVSQKDMFQSILRATRTKEDDWKITHEPSEQRYKSAVESFRQGDRAGFVRAMFTRMFYPEGSGNGSGAFEATNNLQNDLLNLSKEDIDELTKAAIEKPGQSVSTLQPSDVKYQYIEEVERLDYYTHGGYHPTMIGDAYHNGRYIICHKLGFGRSATTWLAKDMREGRLVALKISTAESVERTYEAQILSRLANAPSEHPGKMNIPSLLDSFTFSGPNGTHRCFVTDAARISIHEAKDASYHRLLHLPAARAIASQLILGLQFIHSQGIVHGDLHLGNILLSLPPDIQKMSSQQLYLKAGEPRTERVIRCDSVALDPGVPSEVVVPIWLGLGSDEFTLADSSILITDFGEAFDPQTTKRFTAHTPLLLSPPESRFLTEEGKSLSFPGDIWTLACSIWEIFGSNPPFESFPATLDDVTVEHVETLGKLPERWWKMWEKRSDWFDEDGRKNVKESIRQWYGNEARDWDQRFPGDIQKSRRRKNFEVLQPDEEKALNDMLRSMLVLEPGRRATIGEVVRCEWMQNWGLPEVQKMGDIIESKMV</sequence>
<organism evidence="5 6">
    <name type="scientific">Trichophyton rubrum</name>
    <name type="common">Athlete's foot fungus</name>
    <name type="synonym">Epidermophyton rubrum</name>
    <dbReference type="NCBI Taxonomy" id="5551"/>
    <lineage>
        <taxon>Eukaryota</taxon>
        <taxon>Fungi</taxon>
        <taxon>Dikarya</taxon>
        <taxon>Ascomycota</taxon>
        <taxon>Pezizomycotina</taxon>
        <taxon>Eurotiomycetes</taxon>
        <taxon>Eurotiomycetidae</taxon>
        <taxon>Onygenales</taxon>
        <taxon>Arthrodermataceae</taxon>
        <taxon>Trichophyton</taxon>
    </lineage>
</organism>
<dbReference type="InterPro" id="IPR017441">
    <property type="entry name" value="Protein_kinase_ATP_BS"/>
</dbReference>
<dbReference type="AlphaFoldDB" id="A0A178F5R9"/>
<keyword evidence="3" id="KW-0547">Nucleotide-binding</keyword>
<dbReference type="Pfam" id="PF05368">
    <property type="entry name" value="NmrA"/>
    <property type="match status" value="1"/>
</dbReference>
<dbReference type="PROSITE" id="PS00107">
    <property type="entry name" value="PROTEIN_KINASE_ATP"/>
    <property type="match status" value="1"/>
</dbReference>
<keyword evidence="5" id="KW-0808">Transferase</keyword>
<dbReference type="InterPro" id="IPR008030">
    <property type="entry name" value="NmrA-like"/>
</dbReference>
<keyword evidence="3" id="KW-0067">ATP-binding</keyword>
<reference evidence="5 6" key="1">
    <citation type="submission" date="2016-05" db="EMBL/GenBank/DDBJ databases">
        <title>Genome sequencing of Trichophyton rubrum CMCC(F)T1i isolated from hair.</title>
        <authorList>
            <person name="Zhan P."/>
            <person name="Tao Y."/>
            <person name="Liu W."/>
        </authorList>
    </citation>
    <scope>NUCLEOTIDE SEQUENCE [LARGE SCALE GENOMIC DNA]</scope>
    <source>
        <strain evidence="6">CMCC(F)T1i</strain>
    </source>
</reference>
<keyword evidence="1" id="KW-0521">NADP</keyword>
<feature type="domain" description="Protein kinase" evidence="4">
    <location>
        <begin position="364"/>
        <end position="740"/>
    </location>
</feature>
<name>A0A178F5R9_TRIRU</name>
<keyword evidence="5" id="KW-0418">Kinase</keyword>
<dbReference type="InterPro" id="IPR011009">
    <property type="entry name" value="Kinase-like_dom_sf"/>
</dbReference>
<accession>A0A178F5R9</accession>
<dbReference type="SUPFAM" id="SSF51735">
    <property type="entry name" value="NAD(P)-binding Rossmann-fold domains"/>
    <property type="match status" value="1"/>
</dbReference>
<keyword evidence="2" id="KW-0560">Oxidoreductase</keyword>
<proteinExistence type="predicted"/>
<dbReference type="GO" id="GO:0005524">
    <property type="term" value="F:ATP binding"/>
    <property type="evidence" value="ECO:0007669"/>
    <property type="project" value="UniProtKB-UniRule"/>
</dbReference>
<evidence type="ECO:0000256" key="2">
    <source>
        <dbReference type="ARBA" id="ARBA00023002"/>
    </source>
</evidence>